<evidence type="ECO:0000256" key="1">
    <source>
        <dbReference type="SAM" id="MobiDB-lite"/>
    </source>
</evidence>
<evidence type="ECO:0000256" key="2">
    <source>
        <dbReference type="SAM" id="SignalP"/>
    </source>
</evidence>
<name>A0AAV6VYP0_9ARAC</name>
<evidence type="ECO:0000313" key="4">
    <source>
        <dbReference type="Proteomes" id="UP000827092"/>
    </source>
</evidence>
<gene>
    <name evidence="3" type="ORF">JTE90_006408</name>
</gene>
<sequence>MNSGSALRVCSLLLVVMLMAAEMTSAAPYNDYDNLRNLYELLIRNEAASGGSGGASSSYNSHQMERKGGRSPSLRLRFGRRADPLWHAEAPSDAN</sequence>
<dbReference type="AlphaFoldDB" id="A0AAV6VYP0"/>
<comment type="caution">
    <text evidence="3">The sequence shown here is derived from an EMBL/GenBank/DDBJ whole genome shotgun (WGS) entry which is preliminary data.</text>
</comment>
<accession>A0AAV6VYP0</accession>
<evidence type="ECO:0008006" key="5">
    <source>
        <dbReference type="Google" id="ProtNLM"/>
    </source>
</evidence>
<keyword evidence="4" id="KW-1185">Reference proteome</keyword>
<feature type="chain" id="PRO_5043641751" description="Short neuropeptide F" evidence="2">
    <location>
        <begin position="27"/>
        <end position="95"/>
    </location>
</feature>
<organism evidence="3 4">
    <name type="scientific">Oedothorax gibbosus</name>
    <dbReference type="NCBI Taxonomy" id="931172"/>
    <lineage>
        <taxon>Eukaryota</taxon>
        <taxon>Metazoa</taxon>
        <taxon>Ecdysozoa</taxon>
        <taxon>Arthropoda</taxon>
        <taxon>Chelicerata</taxon>
        <taxon>Arachnida</taxon>
        <taxon>Araneae</taxon>
        <taxon>Araneomorphae</taxon>
        <taxon>Entelegynae</taxon>
        <taxon>Araneoidea</taxon>
        <taxon>Linyphiidae</taxon>
        <taxon>Erigoninae</taxon>
        <taxon>Oedothorax</taxon>
    </lineage>
</organism>
<keyword evidence="2" id="KW-0732">Signal</keyword>
<feature type="signal peptide" evidence="2">
    <location>
        <begin position="1"/>
        <end position="26"/>
    </location>
</feature>
<protein>
    <recommendedName>
        <fullName evidence="5">Short neuropeptide F</fullName>
    </recommendedName>
</protein>
<evidence type="ECO:0000313" key="3">
    <source>
        <dbReference type="EMBL" id="KAG8200829.1"/>
    </source>
</evidence>
<feature type="region of interest" description="Disordered" evidence="1">
    <location>
        <begin position="49"/>
        <end position="74"/>
    </location>
</feature>
<proteinExistence type="predicted"/>
<dbReference type="Proteomes" id="UP000827092">
    <property type="component" value="Unassembled WGS sequence"/>
</dbReference>
<reference evidence="3 4" key="1">
    <citation type="journal article" date="2022" name="Nat. Ecol. Evol.">
        <title>A masculinizing supergene underlies an exaggerated male reproductive morph in a spider.</title>
        <authorList>
            <person name="Hendrickx F."/>
            <person name="De Corte Z."/>
            <person name="Sonet G."/>
            <person name="Van Belleghem S.M."/>
            <person name="Kostlbacher S."/>
            <person name="Vangestel C."/>
        </authorList>
    </citation>
    <scope>NUCLEOTIDE SEQUENCE [LARGE SCALE GENOMIC DNA]</scope>
    <source>
        <strain evidence="3">W744_W776</strain>
    </source>
</reference>
<dbReference type="EMBL" id="JAFNEN010000013">
    <property type="protein sequence ID" value="KAG8200829.1"/>
    <property type="molecule type" value="Genomic_DNA"/>
</dbReference>